<evidence type="ECO:0000256" key="1">
    <source>
        <dbReference type="SAM" id="Phobius"/>
    </source>
</evidence>
<proteinExistence type="predicted"/>
<protein>
    <submittedName>
        <fullName evidence="2">Uncharacterized protein</fullName>
    </submittedName>
</protein>
<reference evidence="2 3" key="1">
    <citation type="submission" date="2021-01" db="EMBL/GenBank/DDBJ databases">
        <title>Chryseolinea sp. Jin1 Genome sequencing and assembly.</title>
        <authorList>
            <person name="Kim I."/>
        </authorList>
    </citation>
    <scope>NUCLEOTIDE SEQUENCE [LARGE SCALE GENOMIC DNA]</scope>
    <source>
        <strain evidence="2 3">Jin1</strain>
    </source>
</reference>
<accession>A0ABS1KRH7</accession>
<dbReference type="Proteomes" id="UP000613030">
    <property type="component" value="Unassembled WGS sequence"/>
</dbReference>
<dbReference type="RefSeq" id="WP_202009766.1">
    <property type="nucleotide sequence ID" value="NZ_JAERRB010000003.1"/>
</dbReference>
<evidence type="ECO:0000313" key="2">
    <source>
        <dbReference type="EMBL" id="MBL0742031.1"/>
    </source>
</evidence>
<feature type="transmembrane region" description="Helical" evidence="1">
    <location>
        <begin position="12"/>
        <end position="34"/>
    </location>
</feature>
<keyword evidence="1" id="KW-0812">Transmembrane</keyword>
<comment type="caution">
    <text evidence="2">The sequence shown here is derived from an EMBL/GenBank/DDBJ whole genome shotgun (WGS) entry which is preliminary data.</text>
</comment>
<gene>
    <name evidence="2" type="ORF">JI741_12425</name>
</gene>
<organism evidence="2 3">
    <name type="scientific">Chryseolinea lacunae</name>
    <dbReference type="NCBI Taxonomy" id="2801331"/>
    <lineage>
        <taxon>Bacteria</taxon>
        <taxon>Pseudomonadati</taxon>
        <taxon>Bacteroidota</taxon>
        <taxon>Cytophagia</taxon>
        <taxon>Cytophagales</taxon>
        <taxon>Fulvivirgaceae</taxon>
        <taxon>Chryseolinea</taxon>
    </lineage>
</organism>
<evidence type="ECO:0000313" key="3">
    <source>
        <dbReference type="Proteomes" id="UP000613030"/>
    </source>
</evidence>
<keyword evidence="1" id="KW-0472">Membrane</keyword>
<dbReference type="EMBL" id="JAERRB010000003">
    <property type="protein sequence ID" value="MBL0742031.1"/>
    <property type="molecule type" value="Genomic_DNA"/>
</dbReference>
<sequence>MNLDDLKGLKYYIGYAAAVMGFFIYSHMVGWKWFNPTHTEKEHNNGTHHVGGGRSYMYHK</sequence>
<keyword evidence="3" id="KW-1185">Reference proteome</keyword>
<name>A0ABS1KRH7_9BACT</name>
<keyword evidence="1" id="KW-1133">Transmembrane helix</keyword>